<accession>A0A1Y1IMU6</accession>
<name>A0A1Y1IMU6_KLENI</name>
<keyword evidence="1" id="KW-0472">Membrane</keyword>
<dbReference type="AlphaFoldDB" id="A0A1Y1IMU6"/>
<sequence>MENGLLTIPLAQEGVHKALRLLLYGTVIGPAASISLYFAAREARYENMAGAGTTIAYEEDISRTVEGPVPWGGHDRAAFL</sequence>
<dbReference type="EMBL" id="DF237899">
    <property type="protein sequence ID" value="GAQ92225.1"/>
    <property type="molecule type" value="Genomic_DNA"/>
</dbReference>
<feature type="transmembrane region" description="Helical" evidence="1">
    <location>
        <begin position="21"/>
        <end position="40"/>
    </location>
</feature>
<evidence type="ECO:0000313" key="2">
    <source>
        <dbReference type="EMBL" id="GAQ92225.1"/>
    </source>
</evidence>
<gene>
    <name evidence="2" type="ORF">KFL_009500030</name>
</gene>
<reference evidence="2 3" key="1">
    <citation type="journal article" date="2014" name="Nat. Commun.">
        <title>Klebsormidium flaccidum genome reveals primary factors for plant terrestrial adaptation.</title>
        <authorList>
            <person name="Hori K."/>
            <person name="Maruyama F."/>
            <person name="Fujisawa T."/>
            <person name="Togashi T."/>
            <person name="Yamamoto N."/>
            <person name="Seo M."/>
            <person name="Sato S."/>
            <person name="Yamada T."/>
            <person name="Mori H."/>
            <person name="Tajima N."/>
            <person name="Moriyama T."/>
            <person name="Ikeuchi M."/>
            <person name="Watanabe M."/>
            <person name="Wada H."/>
            <person name="Kobayashi K."/>
            <person name="Saito M."/>
            <person name="Masuda T."/>
            <person name="Sasaki-Sekimoto Y."/>
            <person name="Mashiguchi K."/>
            <person name="Awai K."/>
            <person name="Shimojima M."/>
            <person name="Masuda S."/>
            <person name="Iwai M."/>
            <person name="Nobusawa T."/>
            <person name="Narise T."/>
            <person name="Kondo S."/>
            <person name="Saito H."/>
            <person name="Sato R."/>
            <person name="Murakawa M."/>
            <person name="Ihara Y."/>
            <person name="Oshima-Yamada Y."/>
            <person name="Ohtaka K."/>
            <person name="Satoh M."/>
            <person name="Sonobe K."/>
            <person name="Ishii M."/>
            <person name="Ohtani R."/>
            <person name="Kanamori-Sato M."/>
            <person name="Honoki R."/>
            <person name="Miyazaki D."/>
            <person name="Mochizuki H."/>
            <person name="Umetsu J."/>
            <person name="Higashi K."/>
            <person name="Shibata D."/>
            <person name="Kamiya Y."/>
            <person name="Sato N."/>
            <person name="Nakamura Y."/>
            <person name="Tabata S."/>
            <person name="Ida S."/>
            <person name="Kurokawa K."/>
            <person name="Ohta H."/>
        </authorList>
    </citation>
    <scope>NUCLEOTIDE SEQUENCE [LARGE SCALE GENOMIC DNA]</scope>
    <source>
        <strain evidence="2 3">NIES-2285</strain>
    </source>
</reference>
<dbReference type="Proteomes" id="UP000054558">
    <property type="component" value="Unassembled WGS sequence"/>
</dbReference>
<keyword evidence="3" id="KW-1185">Reference proteome</keyword>
<evidence type="ECO:0000256" key="1">
    <source>
        <dbReference type="SAM" id="Phobius"/>
    </source>
</evidence>
<protein>
    <submittedName>
        <fullName evidence="2">Uncharacterized protein</fullName>
    </submittedName>
</protein>
<keyword evidence="1" id="KW-1133">Transmembrane helix</keyword>
<organism evidence="2 3">
    <name type="scientific">Klebsormidium nitens</name>
    <name type="common">Green alga</name>
    <name type="synonym">Ulothrix nitens</name>
    <dbReference type="NCBI Taxonomy" id="105231"/>
    <lineage>
        <taxon>Eukaryota</taxon>
        <taxon>Viridiplantae</taxon>
        <taxon>Streptophyta</taxon>
        <taxon>Klebsormidiophyceae</taxon>
        <taxon>Klebsormidiales</taxon>
        <taxon>Klebsormidiaceae</taxon>
        <taxon>Klebsormidium</taxon>
    </lineage>
</organism>
<keyword evidence="1" id="KW-0812">Transmembrane</keyword>
<evidence type="ECO:0000313" key="3">
    <source>
        <dbReference type="Proteomes" id="UP000054558"/>
    </source>
</evidence>
<proteinExistence type="predicted"/>